<feature type="chain" id="PRO_5045442176" evidence="1">
    <location>
        <begin position="23"/>
        <end position="144"/>
    </location>
</feature>
<evidence type="ECO:0000256" key="1">
    <source>
        <dbReference type="SAM" id="SignalP"/>
    </source>
</evidence>
<keyword evidence="1" id="KW-0732">Signal</keyword>
<dbReference type="InterPro" id="IPR018673">
    <property type="entry name" value="DUF2141"/>
</dbReference>
<name>A0ABS1KSE5_9BACT</name>
<gene>
    <name evidence="2" type="ORF">JI741_14320</name>
</gene>
<dbReference type="Pfam" id="PF09912">
    <property type="entry name" value="DUF2141"/>
    <property type="match status" value="1"/>
</dbReference>
<dbReference type="EMBL" id="JAERRB010000004">
    <property type="protein sequence ID" value="MBL0742398.1"/>
    <property type="molecule type" value="Genomic_DNA"/>
</dbReference>
<proteinExistence type="predicted"/>
<evidence type="ECO:0000313" key="3">
    <source>
        <dbReference type="Proteomes" id="UP000613030"/>
    </source>
</evidence>
<accession>A0ABS1KSE5</accession>
<organism evidence="2 3">
    <name type="scientific">Chryseolinea lacunae</name>
    <dbReference type="NCBI Taxonomy" id="2801331"/>
    <lineage>
        <taxon>Bacteria</taxon>
        <taxon>Pseudomonadati</taxon>
        <taxon>Bacteroidota</taxon>
        <taxon>Cytophagia</taxon>
        <taxon>Cytophagales</taxon>
        <taxon>Fulvivirgaceae</taxon>
        <taxon>Chryseolinea</taxon>
    </lineage>
</organism>
<reference evidence="2 3" key="1">
    <citation type="submission" date="2021-01" db="EMBL/GenBank/DDBJ databases">
        <title>Chryseolinea sp. Jin1 Genome sequencing and assembly.</title>
        <authorList>
            <person name="Kim I."/>
        </authorList>
    </citation>
    <scope>NUCLEOTIDE SEQUENCE [LARGE SCALE GENOMIC DNA]</scope>
    <source>
        <strain evidence="2 3">Jin1</strain>
    </source>
</reference>
<dbReference type="Proteomes" id="UP000613030">
    <property type="component" value="Unassembled WGS sequence"/>
</dbReference>
<dbReference type="RefSeq" id="WP_202010594.1">
    <property type="nucleotide sequence ID" value="NZ_JAERRB010000004.1"/>
</dbReference>
<keyword evidence="3" id="KW-1185">Reference proteome</keyword>
<evidence type="ECO:0000313" key="2">
    <source>
        <dbReference type="EMBL" id="MBL0742398.1"/>
    </source>
</evidence>
<protein>
    <submittedName>
        <fullName evidence="2">DUF2141 domain-containing protein</fullName>
    </submittedName>
</protein>
<feature type="signal peptide" evidence="1">
    <location>
        <begin position="1"/>
        <end position="22"/>
    </location>
</feature>
<comment type="caution">
    <text evidence="2">The sequence shown here is derived from an EMBL/GenBank/DDBJ whole genome shotgun (WGS) entry which is preliminary data.</text>
</comment>
<sequence>MKRKESMTLFALITLCAGVAFAQQGVNLEVVVKNVKGTKGNIRVGLFTNEESFLKTPAEGKIVKATEGTVTVQFTDLNPGDYAISVIHDANENGKLDSNGLGIPKEGFAFGNNAMGSFGPPSFEKAKVAVTAESLTCTVDMKYY</sequence>